<feature type="compositionally biased region" description="Low complexity" evidence="1">
    <location>
        <begin position="224"/>
        <end position="247"/>
    </location>
</feature>
<name>A0A9P5YET5_9AGAR</name>
<gene>
    <name evidence="4" type="ORF">BDZ94DRAFT_1033684</name>
</gene>
<dbReference type="CDD" id="cd12087">
    <property type="entry name" value="TM_EGFR-like"/>
    <property type="match status" value="1"/>
</dbReference>
<keyword evidence="3" id="KW-0732">Signal</keyword>
<keyword evidence="2" id="KW-1133">Transmembrane helix</keyword>
<dbReference type="Proteomes" id="UP000807353">
    <property type="component" value="Unassembled WGS sequence"/>
</dbReference>
<feature type="compositionally biased region" description="Low complexity" evidence="1">
    <location>
        <begin position="357"/>
        <end position="367"/>
    </location>
</feature>
<dbReference type="EMBL" id="MU150237">
    <property type="protein sequence ID" value="KAF9467370.1"/>
    <property type="molecule type" value="Genomic_DNA"/>
</dbReference>
<feature type="transmembrane region" description="Helical" evidence="2">
    <location>
        <begin position="254"/>
        <end position="280"/>
    </location>
</feature>
<evidence type="ECO:0000256" key="1">
    <source>
        <dbReference type="SAM" id="MobiDB-lite"/>
    </source>
</evidence>
<dbReference type="PANTHER" id="PTHR16861:SF4">
    <property type="entry name" value="SH3 DOMAIN PROTEIN (AFU_ORTHOLOGUE AFUA_1G13610)"/>
    <property type="match status" value="1"/>
</dbReference>
<organism evidence="4 5">
    <name type="scientific">Collybia nuda</name>
    <dbReference type="NCBI Taxonomy" id="64659"/>
    <lineage>
        <taxon>Eukaryota</taxon>
        <taxon>Fungi</taxon>
        <taxon>Dikarya</taxon>
        <taxon>Basidiomycota</taxon>
        <taxon>Agaricomycotina</taxon>
        <taxon>Agaricomycetes</taxon>
        <taxon>Agaricomycetidae</taxon>
        <taxon>Agaricales</taxon>
        <taxon>Tricholomatineae</taxon>
        <taxon>Clitocybaceae</taxon>
        <taxon>Collybia</taxon>
    </lineage>
</organism>
<evidence type="ECO:0000256" key="2">
    <source>
        <dbReference type="SAM" id="Phobius"/>
    </source>
</evidence>
<keyword evidence="2" id="KW-0472">Membrane</keyword>
<feature type="chain" id="PRO_5040443519" evidence="3">
    <location>
        <begin position="21"/>
        <end position="419"/>
    </location>
</feature>
<reference evidence="4" key="1">
    <citation type="submission" date="2020-11" db="EMBL/GenBank/DDBJ databases">
        <authorList>
            <consortium name="DOE Joint Genome Institute"/>
            <person name="Ahrendt S."/>
            <person name="Riley R."/>
            <person name="Andreopoulos W."/>
            <person name="Labutti K."/>
            <person name="Pangilinan J."/>
            <person name="Ruiz-Duenas F.J."/>
            <person name="Barrasa J.M."/>
            <person name="Sanchez-Garcia M."/>
            <person name="Camarero S."/>
            <person name="Miyauchi S."/>
            <person name="Serrano A."/>
            <person name="Linde D."/>
            <person name="Babiker R."/>
            <person name="Drula E."/>
            <person name="Ayuso-Fernandez I."/>
            <person name="Pacheco R."/>
            <person name="Padilla G."/>
            <person name="Ferreira P."/>
            <person name="Barriuso J."/>
            <person name="Kellner H."/>
            <person name="Castanera R."/>
            <person name="Alfaro M."/>
            <person name="Ramirez L."/>
            <person name="Pisabarro A.G."/>
            <person name="Kuo A."/>
            <person name="Tritt A."/>
            <person name="Lipzen A."/>
            <person name="He G."/>
            <person name="Yan M."/>
            <person name="Ng V."/>
            <person name="Cullen D."/>
            <person name="Martin F."/>
            <person name="Rosso M.-N."/>
            <person name="Henrissat B."/>
            <person name="Hibbett D."/>
            <person name="Martinez A.T."/>
            <person name="Grigoriev I.V."/>
        </authorList>
    </citation>
    <scope>NUCLEOTIDE SEQUENCE</scope>
    <source>
        <strain evidence="4">CBS 247.69</strain>
    </source>
</reference>
<comment type="caution">
    <text evidence="4">The sequence shown here is derived from an EMBL/GenBank/DDBJ whole genome shotgun (WGS) entry which is preliminary data.</text>
</comment>
<keyword evidence="5" id="KW-1185">Reference proteome</keyword>
<dbReference type="OrthoDB" id="2591431at2759"/>
<dbReference type="AlphaFoldDB" id="A0A9P5YET5"/>
<evidence type="ECO:0000313" key="5">
    <source>
        <dbReference type="Proteomes" id="UP000807353"/>
    </source>
</evidence>
<sequence length="419" mass="44651">MRQFYSLFLGCAALFGIARSFSFTVGVQPSQCDPLSISWTGGQLPFRLIIVMPSLVNINVTIPDSNFKDNRGSFELPALGVSRGTSLFFAMSDATGAMSGGTSDLMIVGESLTGQICNTTTPANDFFFTTPNTLTQCSAFAFTSYQGAIKPLTIFAFIPGGTDSFIVPFSPPDTDSFVWKANITAQTHVSFSVIDSQGRFGGSNSLHLVAPSNDYTCLLTTGGNSTSELPNTPSPTSSSNPSQTSNPGHKSSNLPVGAIVAFAIGGIVVVVILAALLWWLRKRRSKSNVHRDTVDLADDFPSNPEIPQPMLSQQFAPVPYPSIYMSQASSSVSSFRPEQLRPPLLPPLLAQSQNNGSTSSLAAASSSKPGSQSKFIVHRDIDEVEEPIELPPQYDGHRTPIPGLVQASPLQHGGQPKAD</sequence>
<keyword evidence="2" id="KW-0812">Transmembrane</keyword>
<feature type="region of interest" description="Disordered" evidence="1">
    <location>
        <begin position="343"/>
        <end position="419"/>
    </location>
</feature>
<feature type="region of interest" description="Disordered" evidence="1">
    <location>
        <begin position="221"/>
        <end position="250"/>
    </location>
</feature>
<evidence type="ECO:0000256" key="3">
    <source>
        <dbReference type="SAM" id="SignalP"/>
    </source>
</evidence>
<evidence type="ECO:0000313" key="4">
    <source>
        <dbReference type="EMBL" id="KAF9467370.1"/>
    </source>
</evidence>
<dbReference type="PANTHER" id="PTHR16861">
    <property type="entry name" value="GLYCOPROTEIN 38"/>
    <property type="match status" value="1"/>
</dbReference>
<feature type="signal peptide" evidence="3">
    <location>
        <begin position="1"/>
        <end position="20"/>
    </location>
</feature>
<accession>A0A9P5YET5</accession>
<protein>
    <submittedName>
        <fullName evidence="4">Uncharacterized protein</fullName>
    </submittedName>
</protein>
<proteinExistence type="predicted"/>